<dbReference type="GO" id="GO:0007021">
    <property type="term" value="P:tubulin complex assembly"/>
    <property type="evidence" value="ECO:0007669"/>
    <property type="project" value="TreeGrafter"/>
</dbReference>
<keyword evidence="7" id="KW-1185">Reference proteome</keyword>
<comment type="function">
    <text evidence="4">Binds specifically to cytosolic chaperonin (c-CPN) and transfers target proteins to it. Binds to nascent polypeptide chain and promotes folding in an environment in which there are many competing pathways for nonnative proteins.</text>
</comment>
<dbReference type="InterPro" id="IPR004127">
    <property type="entry name" value="Prefoldin_subunit_alpha"/>
</dbReference>
<proteinExistence type="inferred from homology"/>
<dbReference type="Proteomes" id="UP001342314">
    <property type="component" value="Unassembled WGS sequence"/>
</dbReference>
<evidence type="ECO:0000313" key="7">
    <source>
        <dbReference type="Proteomes" id="UP001342314"/>
    </source>
</evidence>
<comment type="caution">
    <text evidence="6">The sequence shown here is derived from an EMBL/GenBank/DDBJ whole genome shotgun (WGS) entry which is preliminary data.</text>
</comment>
<dbReference type="AlphaFoldDB" id="A0AAV5GVF3"/>
<dbReference type="GO" id="GO:0015631">
    <property type="term" value="F:tubulin binding"/>
    <property type="evidence" value="ECO:0007669"/>
    <property type="project" value="TreeGrafter"/>
</dbReference>
<name>A0AAV5GVF3_9BASI</name>
<reference evidence="6 7" key="1">
    <citation type="submission" date="2021-12" db="EMBL/GenBank/DDBJ databases">
        <title>High titer production of polyol ester of fatty acids by Rhodotorula paludigena BS15 towards product separation-free biomass refinery.</title>
        <authorList>
            <person name="Mano J."/>
            <person name="Ono H."/>
            <person name="Tanaka T."/>
            <person name="Naito K."/>
            <person name="Sushida H."/>
            <person name="Ike M."/>
            <person name="Tokuyasu K."/>
            <person name="Kitaoka M."/>
        </authorList>
    </citation>
    <scope>NUCLEOTIDE SEQUENCE [LARGE SCALE GENOMIC DNA]</scope>
    <source>
        <strain evidence="6 7">BS15</strain>
    </source>
</reference>
<dbReference type="GO" id="GO:0006457">
    <property type="term" value="P:protein folding"/>
    <property type="evidence" value="ECO:0007669"/>
    <property type="project" value="UniProtKB-UniRule"/>
</dbReference>
<sequence length="212" mass="24060">MSTAPQPPKTVRQDENNPRGIPKAIFLEDVTEFIGGPEGDAELALKTLQETLSSVVDLYSSKYRFMEQSSLQRRAGLEEKVPELERTIEMVDVLIRKKEQSEPFETTFELADTLYAKGEVEEVEEVYIWLGASTMLSYPLSEAHTLLTAKLSAARTSLSTVKEDLGFLRDQITVTEVNVARVYNWDVARRRERRLRGEKEDVAGDEEGKEED</sequence>
<dbReference type="PIRSF" id="PIRSF016396">
    <property type="entry name" value="Prefoldin_subunit_3"/>
    <property type="match status" value="1"/>
</dbReference>
<comment type="subunit">
    <text evidence="2 4">Heterohexamer of two PFD-alpha type and four PFD-beta type subunits.</text>
</comment>
<comment type="similarity">
    <text evidence="1 4">Belongs to the prefoldin subunit alpha family.</text>
</comment>
<dbReference type="CDD" id="cd23156">
    <property type="entry name" value="Prefoldin_3"/>
    <property type="match status" value="1"/>
</dbReference>
<keyword evidence="3 4" id="KW-0143">Chaperone</keyword>
<dbReference type="FunFam" id="1.10.287.370:FF:000001">
    <property type="entry name" value="Prefoldin subunit 3"/>
    <property type="match status" value="1"/>
</dbReference>
<accession>A0AAV5GVF3</accession>
<dbReference type="GO" id="GO:0007017">
    <property type="term" value="P:microtubule-based process"/>
    <property type="evidence" value="ECO:0007669"/>
    <property type="project" value="TreeGrafter"/>
</dbReference>
<protein>
    <recommendedName>
        <fullName evidence="4">Prefoldin subunit 3</fullName>
    </recommendedName>
</protein>
<evidence type="ECO:0000256" key="3">
    <source>
        <dbReference type="ARBA" id="ARBA00023186"/>
    </source>
</evidence>
<evidence type="ECO:0000256" key="1">
    <source>
        <dbReference type="ARBA" id="ARBA00010048"/>
    </source>
</evidence>
<dbReference type="GO" id="GO:0016272">
    <property type="term" value="C:prefoldin complex"/>
    <property type="evidence" value="ECO:0007669"/>
    <property type="project" value="UniProtKB-UniRule"/>
</dbReference>
<dbReference type="Gene3D" id="1.10.287.370">
    <property type="match status" value="1"/>
</dbReference>
<dbReference type="PANTHER" id="PTHR12409">
    <property type="entry name" value="PREFOLDIN SUBUNIT 3"/>
    <property type="match status" value="1"/>
</dbReference>
<dbReference type="EMBL" id="BQKY01000015">
    <property type="protein sequence ID" value="GJN93929.1"/>
    <property type="molecule type" value="Genomic_DNA"/>
</dbReference>
<evidence type="ECO:0000256" key="2">
    <source>
        <dbReference type="ARBA" id="ARBA00011695"/>
    </source>
</evidence>
<organism evidence="6 7">
    <name type="scientific">Rhodotorula paludigena</name>
    <dbReference type="NCBI Taxonomy" id="86838"/>
    <lineage>
        <taxon>Eukaryota</taxon>
        <taxon>Fungi</taxon>
        <taxon>Dikarya</taxon>
        <taxon>Basidiomycota</taxon>
        <taxon>Pucciniomycotina</taxon>
        <taxon>Microbotryomycetes</taxon>
        <taxon>Sporidiobolales</taxon>
        <taxon>Sporidiobolaceae</taxon>
        <taxon>Rhodotorula</taxon>
    </lineage>
</organism>
<feature type="region of interest" description="Disordered" evidence="5">
    <location>
        <begin position="1"/>
        <end position="21"/>
    </location>
</feature>
<dbReference type="Pfam" id="PF02996">
    <property type="entry name" value="Prefoldin"/>
    <property type="match status" value="1"/>
</dbReference>
<evidence type="ECO:0000256" key="5">
    <source>
        <dbReference type="SAM" id="MobiDB-lite"/>
    </source>
</evidence>
<evidence type="ECO:0000313" key="6">
    <source>
        <dbReference type="EMBL" id="GJN93929.1"/>
    </source>
</evidence>
<dbReference type="PANTHER" id="PTHR12409:SF0">
    <property type="entry name" value="PREFOLDIN SUBUNIT 3"/>
    <property type="match status" value="1"/>
</dbReference>
<dbReference type="SUPFAM" id="SSF46579">
    <property type="entry name" value="Prefoldin"/>
    <property type="match status" value="1"/>
</dbReference>
<dbReference type="GO" id="GO:0005737">
    <property type="term" value="C:cytoplasm"/>
    <property type="evidence" value="ECO:0007669"/>
    <property type="project" value="TreeGrafter"/>
</dbReference>
<dbReference type="InterPro" id="IPR016655">
    <property type="entry name" value="PFD3"/>
</dbReference>
<gene>
    <name evidence="6" type="ORF">Rhopal_006988-T1</name>
</gene>
<evidence type="ECO:0000256" key="4">
    <source>
        <dbReference type="PIRNR" id="PIRNR016396"/>
    </source>
</evidence>
<dbReference type="InterPro" id="IPR009053">
    <property type="entry name" value="Prefoldin"/>
</dbReference>